<dbReference type="InterPro" id="IPR005467">
    <property type="entry name" value="His_kinase_dom"/>
</dbReference>
<dbReference type="PANTHER" id="PTHR41523:SF8">
    <property type="entry name" value="ETHYLENE RESPONSE SENSOR PROTEIN"/>
    <property type="match status" value="1"/>
</dbReference>
<dbReference type="RefSeq" id="WP_284341607.1">
    <property type="nucleotide sequence ID" value="NZ_BSNS01000020.1"/>
</dbReference>
<dbReference type="SMART" id="SM00448">
    <property type="entry name" value="REC"/>
    <property type="match status" value="1"/>
</dbReference>
<keyword evidence="6 12" id="KW-0418">Kinase</keyword>
<dbReference type="InterPro" id="IPR011006">
    <property type="entry name" value="CheY-like_superfamily"/>
</dbReference>
<dbReference type="Pfam" id="PF00072">
    <property type="entry name" value="Response_reg"/>
    <property type="match status" value="1"/>
</dbReference>
<dbReference type="EMBL" id="BSNS01000020">
    <property type="protein sequence ID" value="GLQ56185.1"/>
    <property type="molecule type" value="Genomic_DNA"/>
</dbReference>
<reference evidence="13" key="1">
    <citation type="journal article" date="2019" name="Int. J. Syst. Evol. Microbiol.">
        <title>The Global Catalogue of Microorganisms (GCM) 10K type strain sequencing project: providing services to taxonomists for standard genome sequencing and annotation.</title>
        <authorList>
            <consortium name="The Broad Institute Genomics Platform"/>
            <consortium name="The Broad Institute Genome Sequencing Center for Infectious Disease"/>
            <person name="Wu L."/>
            <person name="Ma J."/>
        </authorList>
    </citation>
    <scope>NUCLEOTIDE SEQUENCE [LARGE SCALE GENOMIC DNA]</scope>
    <source>
        <strain evidence="13">NBRC 112416</strain>
    </source>
</reference>
<dbReference type="SUPFAM" id="SSF55874">
    <property type="entry name" value="ATPase domain of HSP90 chaperone/DNA topoisomerase II/histidine kinase"/>
    <property type="match status" value="1"/>
</dbReference>
<evidence type="ECO:0000256" key="6">
    <source>
        <dbReference type="ARBA" id="ARBA00022777"/>
    </source>
</evidence>
<dbReference type="PROSITE" id="PS50110">
    <property type="entry name" value="RESPONSE_REGULATORY"/>
    <property type="match status" value="1"/>
</dbReference>
<comment type="caution">
    <text evidence="12">The sequence shown here is derived from an EMBL/GenBank/DDBJ whole genome shotgun (WGS) entry which is preliminary data.</text>
</comment>
<evidence type="ECO:0000256" key="8">
    <source>
        <dbReference type="PROSITE-ProRule" id="PRU00169"/>
    </source>
</evidence>
<dbReference type="InterPro" id="IPR001789">
    <property type="entry name" value="Sig_transdc_resp-reg_receiver"/>
</dbReference>
<evidence type="ECO:0000256" key="1">
    <source>
        <dbReference type="ARBA" id="ARBA00000085"/>
    </source>
</evidence>
<accession>A0ABQ5W9F9</accession>
<evidence type="ECO:0000259" key="11">
    <source>
        <dbReference type="PROSITE" id="PS50110"/>
    </source>
</evidence>
<dbReference type="EC" id="2.7.13.3" evidence="2"/>
<evidence type="ECO:0000313" key="12">
    <source>
        <dbReference type="EMBL" id="GLQ56185.1"/>
    </source>
</evidence>
<sequence length="365" mass="39196">MTGSGSIRLLYIDDDEALARLVSKHFGRRGYEIETAASGRQGLARLREGTFDVVALDHYMPGQDGLETLKAIQAEPAPPPVVYVTGTEEGRVAIAALKAGAADYVIKDVGGEFLLLLEAAIEGVLADEKLRRDKEAAEDEVRAARDRFEALALERAMLLREVNHRVGNSLQLVCSFLHMQRTSDVNPEAAAALATAYGRVIAIAQVHKRLYTSDDVRSISLDQYLHTLTADIESSSGTSGGWLSLTADAVSIDPDRAVAVGIIVTELVINAMKYAYADETGPVRVILQRCAEQSIRLCVEDDGAGFSPPQSTSTGMGRLIVAAMADKLGATVTQDTEHQGTRMVLEFPKEQAIASSPPPHGPRAS</sequence>
<comment type="catalytic activity">
    <reaction evidence="1">
        <text>ATP + protein L-histidine = ADP + protein N-phospho-L-histidine.</text>
        <dbReference type="EC" id="2.7.13.3"/>
    </reaction>
</comment>
<evidence type="ECO:0000256" key="2">
    <source>
        <dbReference type="ARBA" id="ARBA00012438"/>
    </source>
</evidence>
<gene>
    <name evidence="12" type="ORF">GCM10010862_34440</name>
</gene>
<dbReference type="Pfam" id="PF13581">
    <property type="entry name" value="HATPase_c_2"/>
    <property type="match status" value="1"/>
</dbReference>
<dbReference type="PROSITE" id="PS50109">
    <property type="entry name" value="HIS_KIN"/>
    <property type="match status" value="1"/>
</dbReference>
<organism evidence="12 13">
    <name type="scientific">Devosia nitrariae</name>
    <dbReference type="NCBI Taxonomy" id="2071872"/>
    <lineage>
        <taxon>Bacteria</taxon>
        <taxon>Pseudomonadati</taxon>
        <taxon>Pseudomonadota</taxon>
        <taxon>Alphaproteobacteria</taxon>
        <taxon>Hyphomicrobiales</taxon>
        <taxon>Devosiaceae</taxon>
        <taxon>Devosia</taxon>
    </lineage>
</organism>
<feature type="domain" description="Response regulatory" evidence="11">
    <location>
        <begin position="8"/>
        <end position="122"/>
    </location>
</feature>
<dbReference type="GO" id="GO:0016301">
    <property type="term" value="F:kinase activity"/>
    <property type="evidence" value="ECO:0007669"/>
    <property type="project" value="UniProtKB-KW"/>
</dbReference>
<evidence type="ECO:0000256" key="7">
    <source>
        <dbReference type="ARBA" id="ARBA00022840"/>
    </source>
</evidence>
<name>A0ABQ5W9F9_9HYPH</name>
<evidence type="ECO:0000256" key="9">
    <source>
        <dbReference type="SAM" id="Coils"/>
    </source>
</evidence>
<dbReference type="InterPro" id="IPR036890">
    <property type="entry name" value="HATPase_C_sf"/>
</dbReference>
<keyword evidence="13" id="KW-1185">Reference proteome</keyword>
<dbReference type="CDD" id="cd00156">
    <property type="entry name" value="REC"/>
    <property type="match status" value="1"/>
</dbReference>
<evidence type="ECO:0000256" key="3">
    <source>
        <dbReference type="ARBA" id="ARBA00022553"/>
    </source>
</evidence>
<feature type="coiled-coil region" evidence="9">
    <location>
        <begin position="127"/>
        <end position="154"/>
    </location>
</feature>
<keyword evidence="5" id="KW-0547">Nucleotide-binding</keyword>
<keyword evidence="3 8" id="KW-0597">Phosphoprotein</keyword>
<keyword evidence="9" id="KW-0175">Coiled coil</keyword>
<feature type="domain" description="Histidine kinase" evidence="10">
    <location>
        <begin position="263"/>
        <end position="351"/>
    </location>
</feature>
<dbReference type="SMART" id="SM00387">
    <property type="entry name" value="HATPase_c"/>
    <property type="match status" value="1"/>
</dbReference>
<evidence type="ECO:0000256" key="5">
    <source>
        <dbReference type="ARBA" id="ARBA00022741"/>
    </source>
</evidence>
<evidence type="ECO:0000256" key="4">
    <source>
        <dbReference type="ARBA" id="ARBA00022679"/>
    </source>
</evidence>
<dbReference type="PANTHER" id="PTHR41523">
    <property type="entry name" value="TWO-COMPONENT SYSTEM SENSOR PROTEIN"/>
    <property type="match status" value="1"/>
</dbReference>
<keyword evidence="7" id="KW-0067">ATP-binding</keyword>
<dbReference type="Gene3D" id="3.40.50.2300">
    <property type="match status" value="1"/>
</dbReference>
<protein>
    <recommendedName>
        <fullName evidence="2">histidine kinase</fullName>
        <ecNumber evidence="2">2.7.13.3</ecNumber>
    </recommendedName>
</protein>
<dbReference type="SUPFAM" id="SSF52172">
    <property type="entry name" value="CheY-like"/>
    <property type="match status" value="1"/>
</dbReference>
<dbReference type="InterPro" id="IPR003594">
    <property type="entry name" value="HATPase_dom"/>
</dbReference>
<dbReference type="Pfam" id="PF07568">
    <property type="entry name" value="HisKA_2"/>
    <property type="match status" value="1"/>
</dbReference>
<evidence type="ECO:0000259" key="10">
    <source>
        <dbReference type="PROSITE" id="PS50109"/>
    </source>
</evidence>
<feature type="modified residue" description="4-aspartylphosphate" evidence="8">
    <location>
        <position position="57"/>
    </location>
</feature>
<keyword evidence="4" id="KW-0808">Transferase</keyword>
<dbReference type="Proteomes" id="UP001156691">
    <property type="component" value="Unassembled WGS sequence"/>
</dbReference>
<dbReference type="InterPro" id="IPR011495">
    <property type="entry name" value="Sig_transdc_His_kin_sub2_dim/P"/>
</dbReference>
<proteinExistence type="predicted"/>
<dbReference type="Gene3D" id="3.30.565.10">
    <property type="entry name" value="Histidine kinase-like ATPase, C-terminal domain"/>
    <property type="match status" value="1"/>
</dbReference>
<evidence type="ECO:0000313" key="13">
    <source>
        <dbReference type="Proteomes" id="UP001156691"/>
    </source>
</evidence>